<evidence type="ECO:0000313" key="3">
    <source>
        <dbReference type="Proteomes" id="UP000197007"/>
    </source>
</evidence>
<feature type="domain" description="Putative carbohydrate metabolism" evidence="1">
    <location>
        <begin position="120"/>
        <end position="354"/>
    </location>
</feature>
<dbReference type="Proteomes" id="UP000197007">
    <property type="component" value="Chromosome"/>
</dbReference>
<organism evidence="2 3">
    <name type="scientific">Capnocytophaga endodontalis</name>
    <dbReference type="NCBI Taxonomy" id="2708117"/>
    <lineage>
        <taxon>Bacteria</taxon>
        <taxon>Pseudomonadati</taxon>
        <taxon>Bacteroidota</taxon>
        <taxon>Flavobacteriia</taxon>
        <taxon>Flavobacteriales</taxon>
        <taxon>Flavobacteriaceae</taxon>
        <taxon>Capnocytophaga</taxon>
    </lineage>
</organism>
<keyword evidence="3" id="KW-1185">Reference proteome</keyword>
<evidence type="ECO:0000313" key="2">
    <source>
        <dbReference type="EMBL" id="ASF42802.1"/>
    </source>
</evidence>
<dbReference type="EMBL" id="CP022022">
    <property type="protein sequence ID" value="ASF42802.1"/>
    <property type="molecule type" value="Genomic_DNA"/>
</dbReference>
<dbReference type="AlphaFoldDB" id="A0A1Z4BNG0"/>
<dbReference type="Pfam" id="PF13201">
    <property type="entry name" value="PCMD"/>
    <property type="match status" value="1"/>
</dbReference>
<dbReference type="KEGG" id="capn:CBG49_06770"/>
<gene>
    <name evidence="2" type="ORF">CBG49_06770</name>
</gene>
<reference evidence="3" key="1">
    <citation type="submission" date="2017-06" db="EMBL/GenBank/DDBJ databases">
        <title>Complete genome sequence of Capnocytophaga sp. KCOM 1579 (=ChDC OS43) isolated from a human refractory periapical abscess lesion.</title>
        <authorList>
            <person name="Kook J.-K."/>
            <person name="Park S.-N."/>
            <person name="Lim Y.K."/>
            <person name="Roh H."/>
        </authorList>
    </citation>
    <scope>NUCLEOTIDE SEQUENCE [LARGE SCALE GENOMIC DNA]</scope>
    <source>
        <strain evidence="3">ChDC OS43</strain>
    </source>
</reference>
<proteinExistence type="predicted"/>
<dbReference type="InterPro" id="IPR025112">
    <property type="entry name" value="PCMD"/>
</dbReference>
<name>A0A1Z4BNG0_9FLAO</name>
<sequence length="357" mass="39547">MKLQNFFIITALLLTLQSCIKSEAPNTEADILTCEVDGNVLIRKPVIQNTEIKLYVNSLDNVKNLAPRFTLTQGATISPTSGTARNFSTPQTYVVTSEDGNWQKTYKVSCLTDEIIAHYHFENARITDGYYTFYDTSVSGQEIAWSSGNAGFKFTNSNAKPDEFPTSQSESGYRGKCVKLVTQSTGVLGKTFGAPIAAGNLFTGSFEINLFTPAKSTHFGIPFKRKPTHLSGYYKYKAGEKLTDKNGNVIPNQKDKCDIYAVLYEVTSQVPHLDGTNIKTHNNIVLMAQLTDKRETDNWVQFSIPFKTIKGRSIDTKKLKEGKYSLAIVLSSSEKGADFTAAVGSTLYVDEMQLSYE</sequence>
<protein>
    <recommendedName>
        <fullName evidence="1">Putative carbohydrate metabolism domain-containing protein</fullName>
    </recommendedName>
</protein>
<dbReference type="PROSITE" id="PS51257">
    <property type="entry name" value="PROKAR_LIPOPROTEIN"/>
    <property type="match status" value="1"/>
</dbReference>
<dbReference type="RefSeq" id="WP_088593897.1">
    <property type="nucleotide sequence ID" value="NZ_CP022022.1"/>
</dbReference>
<dbReference type="Gene3D" id="2.60.40.2340">
    <property type="match status" value="1"/>
</dbReference>
<dbReference type="InterPro" id="IPR038653">
    <property type="entry name" value="Put_CMD_sf"/>
</dbReference>
<evidence type="ECO:0000259" key="1">
    <source>
        <dbReference type="Pfam" id="PF13201"/>
    </source>
</evidence>
<accession>A0A1Z4BNG0</accession>
<dbReference type="Gene3D" id="2.60.120.890">
    <property type="entry name" value="BT2081, beta-jelly-roll domain"/>
    <property type="match status" value="1"/>
</dbReference>